<dbReference type="Proteomes" id="UP000224241">
    <property type="component" value="Segment"/>
</dbReference>
<reference evidence="1 2" key="1">
    <citation type="journal article" date="2015" name="Stand. Genomic Sci.">
        <title>The complete genome, structural proteome, comparative genomics and phylogenetic analysis of a broad host lytic bacteriophage ?D3 infecting pectinolytic Dickeya spp.</title>
        <authorList>
            <person name="Czajkowski R."/>
            <person name="Ozymko Z."/>
            <person name="Siwinska J."/>
            <person name="Ossowicki A."/>
            <person name="de Jager V."/>
            <person name="Narajczyk M."/>
            <person name="Lojkowska E."/>
        </authorList>
    </citation>
    <scope>NUCLEOTIDE SEQUENCE [LARGE SCALE GENOMIC DNA]</scope>
</reference>
<proteinExistence type="predicted"/>
<sequence>MRGVKVQGHASMMRSSSCPGAIICTDSAAGLAALNARRNQEEKDRTIAAQAAQIDQLTATVQLMAEHLGIEIPTGGQDDNVDE</sequence>
<organism evidence="1 2">
    <name type="scientific">Dickeya phage phiD3</name>
    <dbReference type="NCBI Taxonomy" id="1542131"/>
    <lineage>
        <taxon>Viruses</taxon>
        <taxon>Duplodnaviria</taxon>
        <taxon>Heunggongvirae</taxon>
        <taxon>Uroviricota</taxon>
        <taxon>Caudoviricetes</taxon>
        <taxon>Pantevenvirales</taxon>
        <taxon>Ackermannviridae</taxon>
        <taxon>Aglimvirinae</taxon>
        <taxon>Limestonevirus</taxon>
        <taxon>Limestonevirus limestone</taxon>
    </lineage>
</organism>
<evidence type="ECO:0000313" key="2">
    <source>
        <dbReference type="Proteomes" id="UP000224241"/>
    </source>
</evidence>
<protein>
    <submittedName>
        <fullName evidence="1">Uncharacterized protein</fullName>
    </submittedName>
</protein>
<accession>A0A0N6YRB6</accession>
<evidence type="ECO:0000313" key="1">
    <source>
        <dbReference type="EMBL" id="AIM51315.1"/>
    </source>
</evidence>
<name>A0A0N6YRB6_9CAUD</name>
<dbReference type="EMBL" id="KM209228">
    <property type="protein sequence ID" value="AIM51315.1"/>
    <property type="molecule type" value="Genomic_DNA"/>
</dbReference>
<gene>
    <name evidence="1" type="ORF">HQ80_0153</name>
</gene>